<sequence>MCQTLGLGHGIYIFPCLNCKVESSNYGIFLWTIKKNVNGSWKFPIKQKISMSPSSYFPIGRKARDLLYKDYIRRQALHFHSQSFDWSFDVSCQVEEILPGLKSIFRVVVPDSGKAELEYLNDYVGIGAEVGIKANSSGELYPIVNFSGVIGSSLVSLGADLGFDIATGTLNKFNAGLSFNSAFLIASLTLDNRLDKLRVSCYRLLNPLTSTAIAAELKHSFSENKTTVSLGAQHALFPSTLVKAQVNSSGSVGAVIRQALWQKFLVGIAGEVDFSDTNSIPRIGFSMALRP</sequence>
<dbReference type="Proteomes" id="UP001054252">
    <property type="component" value="Unassembled WGS sequence"/>
</dbReference>
<dbReference type="InterPro" id="IPR027246">
    <property type="entry name" value="Porin_Euk/Tom40"/>
</dbReference>
<evidence type="ECO:0000313" key="2">
    <source>
        <dbReference type="EMBL" id="GKV34730.1"/>
    </source>
</evidence>
<proteinExistence type="inferred from homology"/>
<dbReference type="Pfam" id="PF01459">
    <property type="entry name" value="Porin_3"/>
    <property type="match status" value="1"/>
</dbReference>
<comment type="caution">
    <text evidence="2">The sequence shown here is derived from an EMBL/GenBank/DDBJ whole genome shotgun (WGS) entry which is preliminary data.</text>
</comment>
<protein>
    <submittedName>
        <fullName evidence="2">Uncharacterized protein</fullName>
    </submittedName>
</protein>
<evidence type="ECO:0000313" key="3">
    <source>
        <dbReference type="Proteomes" id="UP001054252"/>
    </source>
</evidence>
<comment type="similarity">
    <text evidence="1">Belongs to the eukaryotic mitochondrial porin (TC 1.B.8.1) family.</text>
</comment>
<dbReference type="PANTHER" id="PTHR11743">
    <property type="entry name" value="VOLTAGE-DEPENDENT ANION-SELECTIVE CHANNEL"/>
    <property type="match status" value="1"/>
</dbReference>
<dbReference type="InterPro" id="IPR023614">
    <property type="entry name" value="Porin_dom_sf"/>
</dbReference>
<organism evidence="2 3">
    <name type="scientific">Rubroshorea leprosula</name>
    <dbReference type="NCBI Taxonomy" id="152421"/>
    <lineage>
        <taxon>Eukaryota</taxon>
        <taxon>Viridiplantae</taxon>
        <taxon>Streptophyta</taxon>
        <taxon>Embryophyta</taxon>
        <taxon>Tracheophyta</taxon>
        <taxon>Spermatophyta</taxon>
        <taxon>Magnoliopsida</taxon>
        <taxon>eudicotyledons</taxon>
        <taxon>Gunneridae</taxon>
        <taxon>Pentapetalae</taxon>
        <taxon>rosids</taxon>
        <taxon>malvids</taxon>
        <taxon>Malvales</taxon>
        <taxon>Dipterocarpaceae</taxon>
        <taxon>Rubroshorea</taxon>
    </lineage>
</organism>
<reference evidence="2 3" key="1">
    <citation type="journal article" date="2021" name="Commun. Biol.">
        <title>The genome of Shorea leprosula (Dipterocarpaceae) highlights the ecological relevance of drought in aseasonal tropical rainforests.</title>
        <authorList>
            <person name="Ng K.K.S."/>
            <person name="Kobayashi M.J."/>
            <person name="Fawcett J.A."/>
            <person name="Hatakeyama M."/>
            <person name="Paape T."/>
            <person name="Ng C.H."/>
            <person name="Ang C.C."/>
            <person name="Tnah L.H."/>
            <person name="Lee C.T."/>
            <person name="Nishiyama T."/>
            <person name="Sese J."/>
            <person name="O'Brien M.J."/>
            <person name="Copetti D."/>
            <person name="Mohd Noor M.I."/>
            <person name="Ong R.C."/>
            <person name="Putra M."/>
            <person name="Sireger I.Z."/>
            <person name="Indrioko S."/>
            <person name="Kosugi Y."/>
            <person name="Izuno A."/>
            <person name="Isagi Y."/>
            <person name="Lee S.L."/>
            <person name="Shimizu K.K."/>
        </authorList>
    </citation>
    <scope>NUCLEOTIDE SEQUENCE [LARGE SCALE GENOMIC DNA]</scope>
    <source>
        <strain evidence="2">214</strain>
    </source>
</reference>
<gene>
    <name evidence="2" type="ORF">SLEP1_g43076</name>
</gene>
<dbReference type="InterPro" id="IPR001925">
    <property type="entry name" value="Porin_Euk"/>
</dbReference>
<dbReference type="AlphaFoldDB" id="A0AAV5LBW5"/>
<dbReference type="GO" id="GO:0008308">
    <property type="term" value="F:voltage-gated monoatomic anion channel activity"/>
    <property type="evidence" value="ECO:0007669"/>
    <property type="project" value="InterPro"/>
</dbReference>
<name>A0AAV5LBW5_9ROSI</name>
<dbReference type="EMBL" id="BPVZ01000107">
    <property type="protein sequence ID" value="GKV34730.1"/>
    <property type="molecule type" value="Genomic_DNA"/>
</dbReference>
<dbReference type="Gene3D" id="2.40.160.10">
    <property type="entry name" value="Porin"/>
    <property type="match status" value="1"/>
</dbReference>
<evidence type="ECO:0000256" key="1">
    <source>
        <dbReference type="ARBA" id="ARBA00009624"/>
    </source>
</evidence>
<dbReference type="GO" id="GO:0005741">
    <property type="term" value="C:mitochondrial outer membrane"/>
    <property type="evidence" value="ECO:0007669"/>
    <property type="project" value="InterPro"/>
</dbReference>
<accession>A0AAV5LBW5</accession>
<keyword evidence="3" id="KW-1185">Reference proteome</keyword>
<dbReference type="CDD" id="cd07306">
    <property type="entry name" value="Porin3_VDAC"/>
    <property type="match status" value="1"/>
</dbReference>
<dbReference type="PANTHER" id="PTHR11743:SF35">
    <property type="entry name" value="PORIN_VOLTAGE-DEPENDENT ANION-SELECTIVE CHANNEL PROTEIN"/>
    <property type="match status" value="1"/>
</dbReference>